<dbReference type="Proteomes" id="UP000187338">
    <property type="component" value="Unassembled WGS sequence"/>
</dbReference>
<comment type="caution">
    <text evidence="1">The sequence shown here is derived from an EMBL/GenBank/DDBJ whole genome shotgun (WGS) entry which is preliminary data.</text>
</comment>
<accession>A0A1L8CZE3</accession>
<evidence type="ECO:0000313" key="2">
    <source>
        <dbReference type="Proteomes" id="UP000187338"/>
    </source>
</evidence>
<dbReference type="AlphaFoldDB" id="A0A1L8CZE3"/>
<dbReference type="PANTHER" id="PTHR43657:SF1">
    <property type="entry name" value="ALTERED INHERITANCE OF MITOCHONDRIA PROTEIN 24, MITOCHONDRIAL"/>
    <property type="match status" value="1"/>
</dbReference>
<dbReference type="InterPro" id="IPR002838">
    <property type="entry name" value="AIM24"/>
</dbReference>
<gene>
    <name evidence="1" type="ORF">ciss_01960</name>
</gene>
<proteinExistence type="predicted"/>
<evidence type="ECO:0000313" key="1">
    <source>
        <dbReference type="EMBL" id="GAV24263.1"/>
    </source>
</evidence>
<dbReference type="Pfam" id="PF01987">
    <property type="entry name" value="AIM24"/>
    <property type="match status" value="1"/>
</dbReference>
<dbReference type="SUPFAM" id="SSF51219">
    <property type="entry name" value="TRAP-like"/>
    <property type="match status" value="1"/>
</dbReference>
<keyword evidence="2" id="KW-1185">Reference proteome</keyword>
<dbReference type="InterPro" id="IPR016031">
    <property type="entry name" value="Trp_RNA-bd_attenuator-like_dom"/>
</dbReference>
<dbReference type="InterPro" id="IPR036983">
    <property type="entry name" value="AIM24_sf"/>
</dbReference>
<dbReference type="EMBL" id="BDJL01000003">
    <property type="protein sequence ID" value="GAV24263.1"/>
    <property type="molecule type" value="Genomic_DNA"/>
</dbReference>
<dbReference type="Gene3D" id="3.60.160.10">
    <property type="entry name" value="Mitochondrial biogenesis AIM24"/>
    <property type="match status" value="1"/>
</dbReference>
<protein>
    <submittedName>
        <fullName evidence="1">TIGR00266 family protein</fullName>
    </submittedName>
</protein>
<sequence length="68" mass="7421">MDRGHVAMFEPTVTFEIEMVKGFSNILFGGEGLFLATLKGPGKVWLQSLPIENLAARLIPYLPASKGD</sequence>
<organism evidence="1 2">
    <name type="scientific">Carboxydothermus islandicus</name>
    <dbReference type="NCBI Taxonomy" id="661089"/>
    <lineage>
        <taxon>Bacteria</taxon>
        <taxon>Bacillati</taxon>
        <taxon>Bacillota</taxon>
        <taxon>Clostridia</taxon>
        <taxon>Thermoanaerobacterales</taxon>
        <taxon>Thermoanaerobacteraceae</taxon>
        <taxon>Carboxydothermus</taxon>
    </lineage>
</organism>
<name>A0A1L8CZE3_9THEO</name>
<dbReference type="PANTHER" id="PTHR43657">
    <property type="entry name" value="TRYPTOPHAN RNA-BINDING ATTENUATOR PROTEIN-LIKE PROTEIN"/>
    <property type="match status" value="1"/>
</dbReference>
<reference evidence="2" key="1">
    <citation type="submission" date="2016-12" db="EMBL/GenBank/DDBJ databases">
        <title>Draft Genome Sequences od Carboxydothermus pertinax and islandicus, Hydrogenogenic Carboxydotrophic Bacteria.</title>
        <authorList>
            <person name="Fukuyama Y."/>
            <person name="Ohmae K."/>
            <person name="Yoneda Y."/>
            <person name="Yoshida T."/>
            <person name="Sako Y."/>
        </authorList>
    </citation>
    <scope>NUCLEOTIDE SEQUENCE [LARGE SCALE GENOMIC DNA]</scope>
    <source>
        <strain evidence="2">SET</strain>
    </source>
</reference>